<dbReference type="InterPro" id="IPR004572">
    <property type="entry name" value="Protoporphyrinogen_oxidase"/>
</dbReference>
<evidence type="ECO:0000256" key="11">
    <source>
        <dbReference type="ARBA" id="ARBA00023133"/>
    </source>
</evidence>
<comment type="catalytic activity">
    <reaction evidence="1">
        <text>coproporphyrinogen III + 3 O2 = coproporphyrin III + 3 H2O2</text>
        <dbReference type="Rhea" id="RHEA:43436"/>
        <dbReference type="ChEBI" id="CHEBI:15379"/>
        <dbReference type="ChEBI" id="CHEBI:16240"/>
        <dbReference type="ChEBI" id="CHEBI:57309"/>
        <dbReference type="ChEBI" id="CHEBI:131725"/>
        <dbReference type="EC" id="1.3.3.15"/>
    </reaction>
    <physiologicalReaction direction="left-to-right" evidence="1">
        <dbReference type="Rhea" id="RHEA:43437"/>
    </physiologicalReaction>
</comment>
<comment type="function">
    <text evidence="3 12">Involved in coproporphyrin-dependent heme b biosynthesis. Catalyzes the oxidation of coproporphyrinogen III to coproporphyrin III.</text>
</comment>
<dbReference type="SUPFAM" id="SSF54373">
    <property type="entry name" value="FAD-linked reductases, C-terminal domain"/>
    <property type="match status" value="1"/>
</dbReference>
<dbReference type="EC" id="1.3.3.15" evidence="6 12"/>
<evidence type="ECO:0000256" key="13">
    <source>
        <dbReference type="SAM" id="MobiDB-lite"/>
    </source>
</evidence>
<evidence type="ECO:0000256" key="5">
    <source>
        <dbReference type="ARBA" id="ARBA00008310"/>
    </source>
</evidence>
<dbReference type="NCBIfam" id="TIGR00562">
    <property type="entry name" value="proto_IX_ox"/>
    <property type="match status" value="1"/>
</dbReference>
<keyword evidence="12" id="KW-0963">Cytoplasm</keyword>
<feature type="domain" description="Amine oxidase" evidence="14">
    <location>
        <begin position="8"/>
        <end position="485"/>
    </location>
</feature>
<evidence type="ECO:0000313" key="15">
    <source>
        <dbReference type="EMBL" id="MBW5422666.1"/>
    </source>
</evidence>
<evidence type="ECO:0000256" key="4">
    <source>
        <dbReference type="ARBA" id="ARBA00004744"/>
    </source>
</evidence>
<dbReference type="InterPro" id="IPR050464">
    <property type="entry name" value="Zeta_carotene_desat/Oxidored"/>
</dbReference>
<comment type="pathway">
    <text evidence="4 12">Porphyrin-containing compound metabolism; protoheme biosynthesis.</text>
</comment>
<keyword evidence="10 12" id="KW-0560">Oxidoreductase</keyword>
<evidence type="ECO:0000256" key="9">
    <source>
        <dbReference type="ARBA" id="ARBA00022827"/>
    </source>
</evidence>
<evidence type="ECO:0000256" key="12">
    <source>
        <dbReference type="RuleBase" id="RU364052"/>
    </source>
</evidence>
<evidence type="ECO:0000256" key="6">
    <source>
        <dbReference type="ARBA" id="ARBA00012402"/>
    </source>
</evidence>
<keyword evidence="16" id="KW-1185">Reference proteome</keyword>
<dbReference type="Pfam" id="PF01593">
    <property type="entry name" value="Amino_oxidase"/>
    <property type="match status" value="1"/>
</dbReference>
<organism evidence="15 16">
    <name type="scientific">Streptomyces anatolicus</name>
    <dbReference type="NCBI Taxonomy" id="2675858"/>
    <lineage>
        <taxon>Bacteria</taxon>
        <taxon>Bacillati</taxon>
        <taxon>Actinomycetota</taxon>
        <taxon>Actinomycetes</taxon>
        <taxon>Kitasatosporales</taxon>
        <taxon>Streptomycetaceae</taxon>
        <taxon>Streptomyces</taxon>
    </lineage>
</organism>
<proteinExistence type="inferred from homology"/>
<protein>
    <recommendedName>
        <fullName evidence="7 12">Coproporphyrinogen III oxidase</fullName>
        <ecNumber evidence="6 12">1.3.3.15</ecNumber>
    </recommendedName>
</protein>
<accession>A0ABS6YQ13</accession>
<keyword evidence="11 12" id="KW-0350">Heme biosynthesis</keyword>
<gene>
    <name evidence="15" type="primary">hemG</name>
    <name evidence="15" type="ORF">GKQ77_14020</name>
</gene>
<dbReference type="Proteomes" id="UP001197114">
    <property type="component" value="Unassembled WGS sequence"/>
</dbReference>
<feature type="region of interest" description="Disordered" evidence="13">
    <location>
        <begin position="198"/>
        <end position="232"/>
    </location>
</feature>
<dbReference type="EMBL" id="WMBF01000124">
    <property type="protein sequence ID" value="MBW5422666.1"/>
    <property type="molecule type" value="Genomic_DNA"/>
</dbReference>
<dbReference type="InterPro" id="IPR036188">
    <property type="entry name" value="FAD/NAD-bd_sf"/>
</dbReference>
<comment type="caution">
    <text evidence="15">The sequence shown here is derived from an EMBL/GenBank/DDBJ whole genome shotgun (WGS) entry which is preliminary data.</text>
</comment>
<dbReference type="Gene3D" id="1.10.3110.10">
    <property type="entry name" value="protoporphyrinogen ix oxidase, domain 3"/>
    <property type="match status" value="1"/>
</dbReference>
<evidence type="ECO:0000256" key="10">
    <source>
        <dbReference type="ARBA" id="ARBA00023002"/>
    </source>
</evidence>
<dbReference type="SUPFAM" id="SSF51905">
    <property type="entry name" value="FAD/NAD(P)-binding domain"/>
    <property type="match status" value="1"/>
</dbReference>
<dbReference type="PANTHER" id="PTHR42923:SF3">
    <property type="entry name" value="PROTOPORPHYRINOGEN OXIDASE"/>
    <property type="match status" value="1"/>
</dbReference>
<dbReference type="GO" id="GO:0004729">
    <property type="term" value="F:oxygen-dependent protoporphyrinogen oxidase activity"/>
    <property type="evidence" value="ECO:0007669"/>
    <property type="project" value="UniProtKB-EC"/>
</dbReference>
<keyword evidence="8 12" id="KW-0285">Flavoprotein</keyword>
<keyword evidence="9 12" id="KW-0274">FAD</keyword>
<evidence type="ECO:0000313" key="16">
    <source>
        <dbReference type="Proteomes" id="UP001197114"/>
    </source>
</evidence>
<comment type="subcellular location">
    <subcellularLocation>
        <location evidence="12">Cytoplasm</location>
    </subcellularLocation>
</comment>
<evidence type="ECO:0000259" key="14">
    <source>
        <dbReference type="Pfam" id="PF01593"/>
    </source>
</evidence>
<dbReference type="Gene3D" id="3.50.50.60">
    <property type="entry name" value="FAD/NAD(P)-binding domain"/>
    <property type="match status" value="1"/>
</dbReference>
<sequence>MIVVGGGISGLTAAWRLRGDAEVTVLECAPRIGGKLRTGTLAGVPVDEGAESLMALRPEAVRLAQDVGLGAGLCDPAPAPTTLWSGGALRALPAGHVMGIPAEPAALEGTGLLSDEGVARLRHEETLPAEVWTEDVSVAEYLGGRLGQEAVDRLVEPLLGGVYAGRPDRLSLRAALPRVAAVAERGEPLLQALRRMRTSGVPGANGSPGGAAGKGAAPYEEPRESAAPRAGTAKTVAVQGLRGGTGRLPLAVAEASGAPILTGTRVRELERTPAGRWRVLAVTGDGPLLLEADAVVLAVPAYEAAELLRPHAPLADADLGAIQHASTAVVTLAFPRTRALSRARALPEGNGFLVPAVDGRSLKAATFLSNKWRWQSEAAPDLFLLRTSIGRVAEEHRLAVPDRHLVRTSVTELHQAVGPIGEPVAARVTRWERGLPQYGVGHTDRVARVREAVGKLPGLELCGAAYDGVGVAACVATGTAVARRLTEG</sequence>
<reference evidence="15 16" key="1">
    <citation type="submission" date="2019-11" db="EMBL/GenBank/DDBJ databases">
        <authorList>
            <person name="Ay H."/>
        </authorList>
    </citation>
    <scope>NUCLEOTIDE SEQUENCE [LARGE SCALE GENOMIC DNA]</scope>
    <source>
        <strain evidence="15 16">BG9H</strain>
    </source>
</reference>
<name>A0ABS6YQ13_9ACTN</name>
<comment type="similarity">
    <text evidence="5 12">Belongs to the protoporphyrinogen/coproporphyrinogen oxidase family. Coproporphyrinogen III oxidase subfamily.</text>
</comment>
<evidence type="ECO:0000256" key="2">
    <source>
        <dbReference type="ARBA" id="ARBA00001974"/>
    </source>
</evidence>
<evidence type="ECO:0000256" key="1">
    <source>
        <dbReference type="ARBA" id="ARBA00001755"/>
    </source>
</evidence>
<evidence type="ECO:0000256" key="8">
    <source>
        <dbReference type="ARBA" id="ARBA00022630"/>
    </source>
</evidence>
<dbReference type="Gene3D" id="3.90.660.20">
    <property type="entry name" value="Protoporphyrinogen oxidase, mitochondrial, domain 2"/>
    <property type="match status" value="1"/>
</dbReference>
<dbReference type="InterPro" id="IPR002937">
    <property type="entry name" value="Amino_oxidase"/>
</dbReference>
<comment type="cofactor">
    <cofactor evidence="2 12">
        <name>FAD</name>
        <dbReference type="ChEBI" id="CHEBI:57692"/>
    </cofactor>
</comment>
<evidence type="ECO:0000256" key="7">
    <source>
        <dbReference type="ARBA" id="ARBA00019046"/>
    </source>
</evidence>
<dbReference type="PANTHER" id="PTHR42923">
    <property type="entry name" value="PROTOPORPHYRINOGEN OXIDASE"/>
    <property type="match status" value="1"/>
</dbReference>
<evidence type="ECO:0000256" key="3">
    <source>
        <dbReference type="ARBA" id="ARBA00002185"/>
    </source>
</evidence>